<keyword evidence="1" id="KW-1133">Transmembrane helix</keyword>
<reference evidence="3 4" key="1">
    <citation type="submission" date="2015-04" db="EMBL/GenBank/DDBJ databases">
        <title>Complete genome sequence of Schizopora paradoxa KUC8140, a cosmopolitan wood degrader in East Asia.</title>
        <authorList>
            <consortium name="DOE Joint Genome Institute"/>
            <person name="Min B."/>
            <person name="Park H."/>
            <person name="Jang Y."/>
            <person name="Kim J.-J."/>
            <person name="Kim K.H."/>
            <person name="Pangilinan J."/>
            <person name="Lipzen A."/>
            <person name="Riley R."/>
            <person name="Grigoriev I.V."/>
            <person name="Spatafora J.W."/>
            <person name="Choi I.-G."/>
        </authorList>
    </citation>
    <scope>NUCLEOTIDE SEQUENCE [LARGE SCALE GENOMIC DNA]</scope>
    <source>
        <strain evidence="3 4">KUC8140</strain>
    </source>
</reference>
<keyword evidence="4" id="KW-1185">Reference proteome</keyword>
<sequence>MAAMTFLTYDTLLNLDVEITHVWRSKWTFVKIVYIASKYLAFLDGTSMLILFFNSSLSPSSCARLYSITTYFILAGIVFAEIILLVRTCALWGLSRYVLWYLIAFDVGSATLAIIKLRSSFQNNSIPFAPSPIPTVRRCFHVSNDKIDDAYIDFVCLVVAELNVLFLTLLRGVVHWRRSNSRLVHIFYRDGVLYLVSIPVISALNIAFFLSDNKNILFNMMLEPQRITHAVFASHLILNVRKLRSRNEGTGESRFDESTSASEPVSLQMKTMASSMAYETNTAD</sequence>
<evidence type="ECO:0000313" key="4">
    <source>
        <dbReference type="Proteomes" id="UP000053477"/>
    </source>
</evidence>
<feature type="transmembrane region" description="Helical" evidence="1">
    <location>
        <begin position="150"/>
        <end position="170"/>
    </location>
</feature>
<dbReference type="EMBL" id="KQ085911">
    <property type="protein sequence ID" value="KLO16822.1"/>
    <property type="molecule type" value="Genomic_DNA"/>
</dbReference>
<evidence type="ECO:0000256" key="1">
    <source>
        <dbReference type="SAM" id="Phobius"/>
    </source>
</evidence>
<feature type="transmembrane region" description="Helical" evidence="1">
    <location>
        <begin position="191"/>
        <end position="210"/>
    </location>
</feature>
<organism evidence="3 4">
    <name type="scientific">Schizopora paradoxa</name>
    <dbReference type="NCBI Taxonomy" id="27342"/>
    <lineage>
        <taxon>Eukaryota</taxon>
        <taxon>Fungi</taxon>
        <taxon>Dikarya</taxon>
        <taxon>Basidiomycota</taxon>
        <taxon>Agaricomycotina</taxon>
        <taxon>Agaricomycetes</taxon>
        <taxon>Hymenochaetales</taxon>
        <taxon>Schizoporaceae</taxon>
        <taxon>Schizopora</taxon>
    </lineage>
</organism>
<feature type="domain" description="DUF6533" evidence="2">
    <location>
        <begin position="1"/>
        <end position="43"/>
    </location>
</feature>
<protein>
    <recommendedName>
        <fullName evidence="2">DUF6533 domain-containing protein</fullName>
    </recommendedName>
</protein>
<evidence type="ECO:0000259" key="2">
    <source>
        <dbReference type="Pfam" id="PF20151"/>
    </source>
</evidence>
<accession>A0A0H2RYW5</accession>
<dbReference type="InterPro" id="IPR045340">
    <property type="entry name" value="DUF6533"/>
</dbReference>
<feature type="transmembrane region" description="Helical" evidence="1">
    <location>
        <begin position="98"/>
        <end position="115"/>
    </location>
</feature>
<gene>
    <name evidence="3" type="ORF">SCHPADRAFT_193679</name>
</gene>
<dbReference type="Proteomes" id="UP000053477">
    <property type="component" value="Unassembled WGS sequence"/>
</dbReference>
<proteinExistence type="predicted"/>
<keyword evidence="1" id="KW-0472">Membrane</keyword>
<name>A0A0H2RYW5_9AGAM</name>
<keyword evidence="1" id="KW-0812">Transmembrane</keyword>
<feature type="transmembrane region" description="Helical" evidence="1">
    <location>
        <begin position="32"/>
        <end position="53"/>
    </location>
</feature>
<dbReference type="InParanoid" id="A0A0H2RYW5"/>
<feature type="transmembrane region" description="Helical" evidence="1">
    <location>
        <begin position="65"/>
        <end position="86"/>
    </location>
</feature>
<dbReference type="OrthoDB" id="2675435at2759"/>
<evidence type="ECO:0000313" key="3">
    <source>
        <dbReference type="EMBL" id="KLO16822.1"/>
    </source>
</evidence>
<dbReference type="AlphaFoldDB" id="A0A0H2RYW5"/>
<dbReference type="Pfam" id="PF20151">
    <property type="entry name" value="DUF6533"/>
    <property type="match status" value="1"/>
</dbReference>